<dbReference type="SUPFAM" id="SSF48371">
    <property type="entry name" value="ARM repeat"/>
    <property type="match status" value="1"/>
</dbReference>
<feature type="compositionally biased region" description="Polar residues" evidence="1">
    <location>
        <begin position="207"/>
        <end position="229"/>
    </location>
</feature>
<dbReference type="InterPro" id="IPR043592">
    <property type="entry name" value="FMNL_animal"/>
</dbReference>
<dbReference type="Pfam" id="PF06371">
    <property type="entry name" value="Drf_GBD"/>
    <property type="match status" value="1"/>
</dbReference>
<reference evidence="3 4" key="1">
    <citation type="journal article" date="2019" name="Sci. Data">
        <title>Hybrid genome assembly and annotation of Danionella translucida.</title>
        <authorList>
            <person name="Kadobianskyi M."/>
            <person name="Schulze L."/>
            <person name="Schuelke M."/>
            <person name="Judkewitz B."/>
        </authorList>
    </citation>
    <scope>NUCLEOTIDE SEQUENCE [LARGE SCALE GENOMIC DNA]</scope>
    <source>
        <strain evidence="3 4">Bolton</strain>
    </source>
</reference>
<dbReference type="GO" id="GO:0030866">
    <property type="term" value="P:cortical actin cytoskeleton organization"/>
    <property type="evidence" value="ECO:0007669"/>
    <property type="project" value="TreeGrafter"/>
</dbReference>
<organism evidence="3 4">
    <name type="scientific">Danionella cerebrum</name>
    <dbReference type="NCBI Taxonomy" id="2873325"/>
    <lineage>
        <taxon>Eukaryota</taxon>
        <taxon>Metazoa</taxon>
        <taxon>Chordata</taxon>
        <taxon>Craniata</taxon>
        <taxon>Vertebrata</taxon>
        <taxon>Euteleostomi</taxon>
        <taxon>Actinopterygii</taxon>
        <taxon>Neopterygii</taxon>
        <taxon>Teleostei</taxon>
        <taxon>Ostariophysi</taxon>
        <taxon>Cypriniformes</taxon>
        <taxon>Danionidae</taxon>
        <taxon>Danioninae</taxon>
        <taxon>Danionella</taxon>
    </lineage>
</organism>
<feature type="region of interest" description="Disordered" evidence="1">
    <location>
        <begin position="63"/>
        <end position="88"/>
    </location>
</feature>
<dbReference type="GO" id="GO:0031267">
    <property type="term" value="F:small GTPase binding"/>
    <property type="evidence" value="ECO:0007669"/>
    <property type="project" value="InterPro"/>
</dbReference>
<dbReference type="Gene3D" id="1.25.10.10">
    <property type="entry name" value="Leucine-rich Repeat Variant"/>
    <property type="match status" value="1"/>
</dbReference>
<feature type="region of interest" description="Disordered" evidence="1">
    <location>
        <begin position="1"/>
        <end position="23"/>
    </location>
</feature>
<dbReference type="PROSITE" id="PS51232">
    <property type="entry name" value="GBD_FH3"/>
    <property type="match status" value="1"/>
</dbReference>
<gene>
    <name evidence="3" type="ORF">DNTS_005740</name>
</gene>
<evidence type="ECO:0000313" key="4">
    <source>
        <dbReference type="Proteomes" id="UP000316079"/>
    </source>
</evidence>
<evidence type="ECO:0000313" key="3">
    <source>
        <dbReference type="EMBL" id="TRY93436.1"/>
    </source>
</evidence>
<dbReference type="GO" id="GO:0008360">
    <property type="term" value="P:regulation of cell shape"/>
    <property type="evidence" value="ECO:0007669"/>
    <property type="project" value="TreeGrafter"/>
</dbReference>
<dbReference type="SMART" id="SM01140">
    <property type="entry name" value="Drf_GBD"/>
    <property type="match status" value="1"/>
</dbReference>
<dbReference type="GO" id="GO:0051015">
    <property type="term" value="F:actin filament binding"/>
    <property type="evidence" value="ECO:0007669"/>
    <property type="project" value="TreeGrafter"/>
</dbReference>
<dbReference type="EMBL" id="SRMA01025539">
    <property type="protein sequence ID" value="TRY93436.1"/>
    <property type="molecule type" value="Genomic_DNA"/>
</dbReference>
<feature type="non-terminal residue" evidence="3">
    <location>
        <position position="1"/>
    </location>
</feature>
<dbReference type="InterPro" id="IPR016024">
    <property type="entry name" value="ARM-type_fold"/>
</dbReference>
<dbReference type="InterPro" id="IPR011989">
    <property type="entry name" value="ARM-like"/>
</dbReference>
<dbReference type="GO" id="GO:0016477">
    <property type="term" value="P:cell migration"/>
    <property type="evidence" value="ECO:0007669"/>
    <property type="project" value="TreeGrafter"/>
</dbReference>
<protein>
    <recommendedName>
        <fullName evidence="2">GBD/FH3 domain-containing protein</fullName>
    </recommendedName>
</protein>
<evidence type="ECO:0000259" key="2">
    <source>
        <dbReference type="PROSITE" id="PS51232"/>
    </source>
</evidence>
<dbReference type="InterPro" id="IPR014768">
    <property type="entry name" value="GBD/FH3_dom"/>
</dbReference>
<dbReference type="AlphaFoldDB" id="A0A553QUG9"/>
<dbReference type="GO" id="GO:0005829">
    <property type="term" value="C:cytosol"/>
    <property type="evidence" value="ECO:0007669"/>
    <property type="project" value="TreeGrafter"/>
</dbReference>
<comment type="caution">
    <text evidence="3">The sequence shown here is derived from an EMBL/GenBank/DDBJ whole genome shotgun (WGS) entry which is preliminary data.</text>
</comment>
<dbReference type="PANTHER" id="PTHR45857">
    <property type="entry name" value="FORMIN-LIKE PROTEIN"/>
    <property type="match status" value="1"/>
</dbReference>
<feature type="domain" description="GBD/FH3" evidence="2">
    <location>
        <begin position="193"/>
        <end position="492"/>
    </location>
</feature>
<name>A0A553QUG9_9TELE</name>
<keyword evidence="4" id="KW-1185">Reference proteome</keyword>
<dbReference type="Proteomes" id="UP000316079">
    <property type="component" value="Unassembled WGS sequence"/>
</dbReference>
<proteinExistence type="predicted"/>
<sequence>KGRSYSAISGSADALQSQNDDEQRNSLGVEWTLCNMRDADRIRSGLTPRSRSLTVFRSRDGERWEYEPTQRPQRAPHAPQTPHARARGAGGEICARFGISWESIDGSHRKQKEAVLWRAAVTTQCEQSPELELTDQSGGVDVEVLILDFEVVVMFEMVQVLKEPLDPSRQIRAPPLAQAFSSTSAVWNSPKILPSPKPHPSKELDTTRPNPNRSFPRQLRGNLTPNSMNLPPDKARILRQYDNEKKWELICDQKFRRRVQESTQVLRELEISLRTNHIGWVREFLNEGNKGLDVLVEYLSFAQYAVTTQAHLKCSKCSQKQGSLPVGRLRVGEFESLCICFSASSFSHIKATLSSLKPGLHVNDPAVVFLRSNTLASRRTLKNSRLVCRKDDVHVCIMCLRAIMNYQYGFNMVMSHPHAVNEIALSLNNKSPRTKALVLELLAAVCLVRGGHEIILSAFDHFKEVRKHNGAVLLVEPPQDKGDPFSVSCPTV</sequence>
<accession>A0A553QUG9</accession>
<dbReference type="PANTHER" id="PTHR45857:SF5">
    <property type="entry name" value="FORMIN-LIKE PROTEIN 2"/>
    <property type="match status" value="1"/>
</dbReference>
<dbReference type="InterPro" id="IPR010473">
    <property type="entry name" value="GTPase-bd"/>
</dbReference>
<feature type="compositionally biased region" description="Polar residues" evidence="1">
    <location>
        <begin position="1"/>
        <end position="18"/>
    </location>
</feature>
<feature type="region of interest" description="Disordered" evidence="1">
    <location>
        <begin position="188"/>
        <end position="233"/>
    </location>
</feature>
<dbReference type="OrthoDB" id="1104827at2759"/>
<evidence type="ECO:0000256" key="1">
    <source>
        <dbReference type="SAM" id="MobiDB-lite"/>
    </source>
</evidence>